<dbReference type="EMBL" id="NFIE01000001">
    <property type="protein sequence ID" value="OUN89785.1"/>
    <property type="molecule type" value="Genomic_DNA"/>
</dbReference>
<accession>A0A1Y3XW95</accession>
<comment type="caution">
    <text evidence="1">The sequence shown here is derived from an EMBL/GenBank/DDBJ whole genome shotgun (WGS) entry which is preliminary data.</text>
</comment>
<dbReference type="Proteomes" id="UP000195781">
    <property type="component" value="Unassembled WGS sequence"/>
</dbReference>
<reference evidence="2" key="1">
    <citation type="submission" date="2017-04" db="EMBL/GenBank/DDBJ databases">
        <title>Function of individual gut microbiota members based on whole genome sequencing of pure cultures obtained from chicken caecum.</title>
        <authorList>
            <person name="Medvecky M."/>
            <person name="Cejkova D."/>
            <person name="Polansky O."/>
            <person name="Karasova D."/>
            <person name="Kubasova T."/>
            <person name="Cizek A."/>
            <person name="Rychlik I."/>
        </authorList>
    </citation>
    <scope>NUCLEOTIDE SEQUENCE [LARGE SCALE GENOMIC DNA]</scope>
    <source>
        <strain evidence="2">An5</strain>
    </source>
</reference>
<name>A0A1Y3XW95_9ACTN</name>
<dbReference type="OrthoDB" id="9808443at2"/>
<dbReference type="RefSeq" id="WP_094334685.1">
    <property type="nucleotide sequence ID" value="NZ_NFIE01000001.1"/>
</dbReference>
<evidence type="ECO:0000313" key="2">
    <source>
        <dbReference type="Proteomes" id="UP000195781"/>
    </source>
</evidence>
<dbReference type="InterPro" id="IPR014942">
    <property type="entry name" value="AbiEii"/>
</dbReference>
<protein>
    <recommendedName>
        <fullName evidence="3">Abortive phage infection protein</fullName>
    </recommendedName>
</protein>
<organism evidence="1 2">
    <name type="scientific">[Collinsella] massiliensis</name>
    <dbReference type="NCBI Taxonomy" id="1232426"/>
    <lineage>
        <taxon>Bacteria</taxon>
        <taxon>Bacillati</taxon>
        <taxon>Actinomycetota</taxon>
        <taxon>Coriobacteriia</taxon>
        <taxon>Coriobacteriales</taxon>
        <taxon>Coriobacteriaceae</taxon>
        <taxon>Enorma</taxon>
    </lineage>
</organism>
<gene>
    <name evidence="1" type="ORF">B5G02_00050</name>
</gene>
<sequence>MITSSRQLMDRIKNLVGSDSAKAQTAMRLYAMERFLDRLARSPWRGRFIVKGGALVTALVGVSMRTTMDIDATVEGITLQEDEIIRVVEEICMIETDDGMDFHVKSVDRIMDEHDYPGIRLSMEALLDRARIPMKLDFSTDDPITPGAIELGYPRLLEDGEIPIMAYNLETLLTEKLETIISRGVANTRMRDFYDIFVLLEVKGDSIEPHTLKAAIRATFAKRGTDSSPENARLILSELEDDERMREMWFRYQSKSDYARDVTWEDAMRAASRLIDALAGGRDDSPGD</sequence>
<dbReference type="AlphaFoldDB" id="A0A1Y3XW95"/>
<evidence type="ECO:0000313" key="1">
    <source>
        <dbReference type="EMBL" id="OUN89785.1"/>
    </source>
</evidence>
<keyword evidence="2" id="KW-1185">Reference proteome</keyword>
<evidence type="ECO:0008006" key="3">
    <source>
        <dbReference type="Google" id="ProtNLM"/>
    </source>
</evidence>
<dbReference type="Pfam" id="PF08843">
    <property type="entry name" value="AbiEii"/>
    <property type="match status" value="1"/>
</dbReference>
<proteinExistence type="predicted"/>